<evidence type="ECO:0000256" key="1">
    <source>
        <dbReference type="ARBA" id="ARBA00004651"/>
    </source>
</evidence>
<reference evidence="11" key="1">
    <citation type="submission" date="2015-08" db="EMBL/GenBank/DDBJ databases">
        <title>Genome sequencing project for genomic taxonomy and phylogenomics of Bacillus-like bacteria.</title>
        <authorList>
            <person name="Liu B."/>
            <person name="Wang J."/>
            <person name="Zhu Y."/>
            <person name="Liu G."/>
            <person name="Chen Q."/>
            <person name="Chen Z."/>
            <person name="Lan J."/>
            <person name="Che J."/>
            <person name="Ge C."/>
            <person name="Shi H."/>
            <person name="Pan Z."/>
            <person name="Liu X."/>
        </authorList>
    </citation>
    <scope>NUCLEOTIDE SEQUENCE [LARGE SCALE GENOMIC DNA]</scope>
    <source>
        <strain evidence="11">FJAT-22460</strain>
    </source>
</reference>
<dbReference type="PRINTS" id="PR00952">
    <property type="entry name" value="TYPE3IMQPROT"/>
</dbReference>
<feature type="transmembrane region" description="Helical" evidence="9">
    <location>
        <begin position="50"/>
        <end position="70"/>
    </location>
</feature>
<dbReference type="InterPro" id="IPR006305">
    <property type="entry name" value="FliQ"/>
</dbReference>
<dbReference type="PANTHER" id="PTHR34040">
    <property type="entry name" value="FLAGELLAR BIOSYNTHETIC PROTEIN FLIQ"/>
    <property type="match status" value="1"/>
</dbReference>
<dbReference type="GO" id="GO:0009306">
    <property type="term" value="P:protein secretion"/>
    <property type="evidence" value="ECO:0007669"/>
    <property type="project" value="InterPro"/>
</dbReference>
<evidence type="ECO:0000256" key="7">
    <source>
        <dbReference type="ARBA" id="ARBA00023136"/>
    </source>
</evidence>
<dbReference type="GO" id="GO:0044780">
    <property type="term" value="P:bacterial-type flagellum assembly"/>
    <property type="evidence" value="ECO:0007669"/>
    <property type="project" value="InterPro"/>
</dbReference>
<organism evidence="10 11">
    <name type="scientific">Paenibacillus solani</name>
    <dbReference type="NCBI Taxonomy" id="1705565"/>
    <lineage>
        <taxon>Bacteria</taxon>
        <taxon>Bacillati</taxon>
        <taxon>Bacillota</taxon>
        <taxon>Bacilli</taxon>
        <taxon>Bacillales</taxon>
        <taxon>Paenibacillaceae</taxon>
        <taxon>Paenibacillus</taxon>
    </lineage>
</organism>
<sequence length="89" mass="9651">MSAEFIIGLAGQAVYTVLKVSAPMLVLALAVGLLVSIFQATTQIQEQTLAFVPKIVMVLVALLLFGPWILTTLVEFTHGILDNLYKYIG</sequence>
<dbReference type="PATRIC" id="fig|1705565.3.peg.4665"/>
<evidence type="ECO:0000256" key="6">
    <source>
        <dbReference type="ARBA" id="ARBA00022989"/>
    </source>
</evidence>
<feature type="transmembrane region" description="Helical" evidence="9">
    <location>
        <begin position="20"/>
        <end position="38"/>
    </location>
</feature>
<dbReference type="PANTHER" id="PTHR34040:SF2">
    <property type="entry name" value="FLAGELLAR BIOSYNTHETIC PROTEIN FLIQ"/>
    <property type="match status" value="1"/>
</dbReference>
<dbReference type="Pfam" id="PF01313">
    <property type="entry name" value="Bac_export_3"/>
    <property type="match status" value="1"/>
</dbReference>
<dbReference type="AlphaFoldDB" id="A0A0M1P6G1"/>
<evidence type="ECO:0000256" key="5">
    <source>
        <dbReference type="ARBA" id="ARBA00022692"/>
    </source>
</evidence>
<dbReference type="PIRSF" id="PIRSF004669">
    <property type="entry name" value="FliQ"/>
    <property type="match status" value="1"/>
</dbReference>
<dbReference type="EMBL" id="LIUT01000001">
    <property type="protein sequence ID" value="KOR89997.1"/>
    <property type="molecule type" value="Genomic_DNA"/>
</dbReference>
<keyword evidence="5 9" id="KW-0812">Transmembrane</keyword>
<dbReference type="OrthoDB" id="9806440at2"/>
<keyword evidence="10" id="KW-0969">Cilium</keyword>
<gene>
    <name evidence="9" type="primary">fliQ</name>
    <name evidence="10" type="ORF">AM231_13180</name>
</gene>
<evidence type="ECO:0000256" key="9">
    <source>
        <dbReference type="RuleBase" id="RU364090"/>
    </source>
</evidence>
<dbReference type="InterPro" id="IPR002191">
    <property type="entry name" value="Bac_export_3"/>
</dbReference>
<evidence type="ECO:0000313" key="11">
    <source>
        <dbReference type="Proteomes" id="UP000036932"/>
    </source>
</evidence>
<accession>A0A0M1P6G1</accession>
<comment type="similarity">
    <text evidence="2 9">Belongs to the FliQ/MopD/SpaQ family.</text>
</comment>
<dbReference type="NCBIfam" id="TIGR01402">
    <property type="entry name" value="fliQ"/>
    <property type="match status" value="1"/>
</dbReference>
<name>A0A0M1P6G1_9BACL</name>
<evidence type="ECO:0000256" key="2">
    <source>
        <dbReference type="ARBA" id="ARBA00006156"/>
    </source>
</evidence>
<keyword evidence="11" id="KW-1185">Reference proteome</keyword>
<comment type="caution">
    <text evidence="10">The sequence shown here is derived from an EMBL/GenBank/DDBJ whole genome shotgun (WGS) entry which is preliminary data.</text>
</comment>
<dbReference type="GO" id="GO:0005886">
    <property type="term" value="C:plasma membrane"/>
    <property type="evidence" value="ECO:0007669"/>
    <property type="project" value="UniProtKB-SubCell"/>
</dbReference>
<dbReference type="RefSeq" id="WP_053492646.1">
    <property type="nucleotide sequence ID" value="NZ_LIUT01000001.1"/>
</dbReference>
<keyword evidence="10" id="KW-0966">Cell projection</keyword>
<dbReference type="GO" id="GO:0009425">
    <property type="term" value="C:bacterial-type flagellum basal body"/>
    <property type="evidence" value="ECO:0007669"/>
    <property type="project" value="UniProtKB-SubCell"/>
</dbReference>
<keyword evidence="6 9" id="KW-1133">Transmembrane helix</keyword>
<evidence type="ECO:0000256" key="8">
    <source>
        <dbReference type="ARBA" id="ARBA00023143"/>
    </source>
</evidence>
<protein>
    <recommendedName>
        <fullName evidence="3 9">Flagellar biosynthetic protein FliQ</fullName>
    </recommendedName>
</protein>
<evidence type="ECO:0000313" key="10">
    <source>
        <dbReference type="EMBL" id="KOR89997.1"/>
    </source>
</evidence>
<proteinExistence type="inferred from homology"/>
<dbReference type="Proteomes" id="UP000036932">
    <property type="component" value="Unassembled WGS sequence"/>
</dbReference>
<keyword evidence="8 9" id="KW-0975">Bacterial flagellum</keyword>
<evidence type="ECO:0000256" key="3">
    <source>
        <dbReference type="ARBA" id="ARBA00021718"/>
    </source>
</evidence>
<comment type="function">
    <text evidence="9">Role in flagellar biosynthesis.</text>
</comment>
<evidence type="ECO:0000256" key="4">
    <source>
        <dbReference type="ARBA" id="ARBA00022475"/>
    </source>
</evidence>
<comment type="subcellular location">
    <subcellularLocation>
        <location evidence="1 9">Cell membrane</location>
        <topology evidence="1">Multi-pass membrane protein</topology>
    </subcellularLocation>
    <subcellularLocation>
        <location evidence="9">Bacterial flagellum basal body</location>
    </subcellularLocation>
</comment>
<keyword evidence="10" id="KW-0282">Flagellum</keyword>
<keyword evidence="4 9" id="KW-1003">Cell membrane</keyword>
<keyword evidence="7 9" id="KW-0472">Membrane</keyword>